<proteinExistence type="predicted"/>
<dbReference type="EMBL" id="NBNE01007022">
    <property type="protein sequence ID" value="OWZ01204.1"/>
    <property type="molecule type" value="Genomic_DNA"/>
</dbReference>
<name>A0A225V7W3_9STRA</name>
<sequence length="63" mass="7477">NAFRRSYQTWYNLRCSRRVWSSSVVAMKLCSWHPLNARNPFCAIGRRSLPSSHRDSRRPRSPL</sequence>
<keyword evidence="2" id="KW-1185">Reference proteome</keyword>
<organism evidence="1 2">
    <name type="scientific">Phytophthora megakarya</name>
    <dbReference type="NCBI Taxonomy" id="4795"/>
    <lineage>
        <taxon>Eukaryota</taxon>
        <taxon>Sar</taxon>
        <taxon>Stramenopiles</taxon>
        <taxon>Oomycota</taxon>
        <taxon>Peronosporomycetes</taxon>
        <taxon>Peronosporales</taxon>
        <taxon>Peronosporaceae</taxon>
        <taxon>Phytophthora</taxon>
    </lineage>
</organism>
<protein>
    <submittedName>
        <fullName evidence="1">Uncharacterized protein</fullName>
    </submittedName>
</protein>
<reference evidence="2" key="1">
    <citation type="submission" date="2017-03" db="EMBL/GenBank/DDBJ databases">
        <title>Phytopthora megakarya and P. palmivora, two closely related causual agents of cacao black pod achieved similar genome size and gene model numbers by different mechanisms.</title>
        <authorList>
            <person name="Ali S."/>
            <person name="Shao J."/>
            <person name="Larry D.J."/>
            <person name="Kronmiller B."/>
            <person name="Shen D."/>
            <person name="Strem M.D."/>
            <person name="Melnick R.L."/>
            <person name="Guiltinan M.J."/>
            <person name="Tyler B.M."/>
            <person name="Meinhardt L.W."/>
            <person name="Bailey B.A."/>
        </authorList>
    </citation>
    <scope>NUCLEOTIDE SEQUENCE [LARGE SCALE GENOMIC DNA]</scope>
    <source>
        <strain evidence="2">zdho120</strain>
    </source>
</reference>
<dbReference type="AlphaFoldDB" id="A0A225V7W3"/>
<evidence type="ECO:0000313" key="2">
    <source>
        <dbReference type="Proteomes" id="UP000198211"/>
    </source>
</evidence>
<comment type="caution">
    <text evidence="1">The sequence shown here is derived from an EMBL/GenBank/DDBJ whole genome shotgun (WGS) entry which is preliminary data.</text>
</comment>
<feature type="non-terminal residue" evidence="1">
    <location>
        <position position="1"/>
    </location>
</feature>
<evidence type="ECO:0000313" key="1">
    <source>
        <dbReference type="EMBL" id="OWZ01204.1"/>
    </source>
</evidence>
<dbReference type="Proteomes" id="UP000198211">
    <property type="component" value="Unassembled WGS sequence"/>
</dbReference>
<gene>
    <name evidence="1" type="ORF">PHMEG_00027463</name>
</gene>
<accession>A0A225V7W3</accession>